<feature type="transmembrane region" description="Helical" evidence="14">
    <location>
        <begin position="74"/>
        <end position="93"/>
    </location>
</feature>
<feature type="binding site" description="type 1 copper site" evidence="12">
    <location>
        <position position="724"/>
    </location>
    <ligand>
        <name>Cu cation</name>
        <dbReference type="ChEBI" id="CHEBI:23378"/>
        <label>1</label>
    </ligand>
</feature>
<evidence type="ECO:0000256" key="4">
    <source>
        <dbReference type="ARBA" id="ARBA00011233"/>
    </source>
</evidence>
<comment type="caution">
    <text evidence="19">The sequence shown here is derived from an EMBL/GenBank/DDBJ whole genome shotgun (WGS) entry which is preliminary data.</text>
</comment>
<dbReference type="CDD" id="cd11020">
    <property type="entry name" value="CuRO_1_CuNIR"/>
    <property type="match status" value="1"/>
</dbReference>
<feature type="transmembrane region" description="Helical" evidence="14">
    <location>
        <begin position="345"/>
        <end position="363"/>
    </location>
</feature>
<keyword evidence="9 17" id="KW-0560">Oxidoreductase</keyword>
<feature type="transmembrane region" description="Helical" evidence="14">
    <location>
        <begin position="134"/>
        <end position="155"/>
    </location>
</feature>
<accession>A0A4Q2M8E3</accession>
<dbReference type="InterPro" id="IPR001287">
    <property type="entry name" value="NO2-reductase_Cu"/>
</dbReference>
<evidence type="ECO:0000313" key="20">
    <source>
        <dbReference type="Proteomes" id="UP000292686"/>
    </source>
</evidence>
<dbReference type="GO" id="GO:0050421">
    <property type="term" value="F:nitrite reductase (NO-forming) activity"/>
    <property type="evidence" value="ECO:0007669"/>
    <property type="project" value="UniProtKB-EC"/>
</dbReference>
<evidence type="ECO:0000256" key="10">
    <source>
        <dbReference type="ARBA" id="ARBA00023008"/>
    </source>
</evidence>
<dbReference type="InterPro" id="IPR045087">
    <property type="entry name" value="Cu-oxidase_fam"/>
</dbReference>
<dbReference type="CDD" id="cd00920">
    <property type="entry name" value="Cupredoxin"/>
    <property type="match status" value="1"/>
</dbReference>
<sequence>MSRRTRYVLMNALVGLWFVVTGVVVIAHRFLPESGWLLIHLTLLGAASTAILIWSQHFADTLTRRAGPGGARALTGRLVAHTLGVVLVVVGVLSATSVIAIIGAAFVAVNALLHGILLAVQARGALPSRFAPLVRYYVAAAATFVVGATIGGLLSTGPAGETAARLVVAHVSLNLFGWIGLTVIGTAVLLWPTILHARIEPGADAGARHALPTLLVGLAILVAAAGFGVTVLVTVGLVVWLAGLARVGVHAVLQARAMPPGTFAGWSVGAGLLWVAGSAAWLAIGAATTTEWSVLLDRLDPLLIPFVAGFVVQVLVGALSFLLPVVVGGSPKASKVAAVELDRAAPFRVVVVNGGLLLFLLPVPSVAKVLLSLLVFGVLVAFLVLAVRAVVLSRRARRAEGDAPDLSRAVSLGAPGRAAEPRRSRTGLVAAAIGVLMFTVTAGIAVDPAAAGIGTAAVTDVAATGETTRVTVEVEGMRFTPDVIEVPRGDRLVIELHNTGVDVHDLTIENGARTERIAVGGTATLDVGVIGADLEGWCSVAGHRQMGMVLDIVATGDGPAPSPEPTPTDDAGGAHSAHDSSAAEPDGDPVDLDLMREYDDDVDVRDATLAPASDETVHRVDLTVTEQVAEVAPGVTQTLWTFGGTAPGPVLRGRIGDVFEITLTNDGSIGHSIDFHAGALAPAEPMRTIQPGQSLVYRFTAERAGIWMYHCSTMPMSSHIANGMFGAVIIDPPDLAPVDREYVLVQSEYYLGPEGGEVDAAKIAREEPDLVVFNGAANQYRSDPLPASVGERVRVWVLDAGPSRSSSFHVIGGQFDTVWLEGDYRLRPGAGGSQALGLFAAQGGFVELAFPEAGDYPFVSHIMVDAERGAAGLFRVAP</sequence>
<feature type="binding site" description="type 1 copper site" evidence="12">
    <location>
        <position position="710"/>
    </location>
    <ligand>
        <name>Cu cation</name>
        <dbReference type="ChEBI" id="CHEBI:23378"/>
        <label>1</label>
    </ligand>
</feature>
<dbReference type="InterPro" id="IPR011707">
    <property type="entry name" value="Cu-oxidase-like_N"/>
</dbReference>
<dbReference type="RefSeq" id="WP_129176926.1">
    <property type="nucleotide sequence ID" value="NZ_JACCBI010000001.1"/>
</dbReference>
<proteinExistence type="inferred from homology"/>
<keyword evidence="10 12" id="KW-0186">Copper</keyword>
<gene>
    <name evidence="17" type="ORF">BJ972_001493</name>
    <name evidence="19" type="ORF">ESP50_15830</name>
    <name evidence="18" type="ORF">ESP50_16425</name>
</gene>
<keyword evidence="14" id="KW-0472">Membrane</keyword>
<feature type="domain" description="Plastocyanin-like" evidence="15">
    <location>
        <begin position="624"/>
        <end position="733"/>
    </location>
</feature>
<dbReference type="PANTHER" id="PTHR11709:SF394">
    <property type="entry name" value="FI03373P-RELATED"/>
    <property type="match status" value="1"/>
</dbReference>
<dbReference type="EC" id="1.7.2.1" evidence="5"/>
<dbReference type="Proteomes" id="UP000292686">
    <property type="component" value="Unassembled WGS sequence"/>
</dbReference>
<dbReference type="SUPFAM" id="SSF49503">
    <property type="entry name" value="Cupredoxins"/>
    <property type="match status" value="3"/>
</dbReference>
<evidence type="ECO:0000313" key="18">
    <source>
        <dbReference type="EMBL" id="RXZ85292.1"/>
    </source>
</evidence>
<comment type="subunit">
    <text evidence="4">Homotrimer.</text>
</comment>
<evidence type="ECO:0000256" key="3">
    <source>
        <dbReference type="ARBA" id="ARBA00010609"/>
    </source>
</evidence>
<organism evidence="19 20">
    <name type="scientific">Agromyces atrinae</name>
    <dbReference type="NCBI Taxonomy" id="592376"/>
    <lineage>
        <taxon>Bacteria</taxon>
        <taxon>Bacillati</taxon>
        <taxon>Actinomycetota</taxon>
        <taxon>Actinomycetes</taxon>
        <taxon>Micrococcales</taxon>
        <taxon>Microbacteriaceae</taxon>
        <taxon>Agromyces</taxon>
    </lineage>
</organism>
<dbReference type="AlphaFoldDB" id="A0A4Q2M8E3"/>
<dbReference type="InterPro" id="IPR028096">
    <property type="entry name" value="EfeO_Cupredoxin"/>
</dbReference>
<feature type="transmembrane region" description="Helical" evidence="14">
    <location>
        <begin position="175"/>
        <end position="197"/>
    </location>
</feature>
<evidence type="ECO:0000256" key="13">
    <source>
        <dbReference type="SAM" id="MobiDB-lite"/>
    </source>
</evidence>
<feature type="transmembrane region" description="Helical" evidence="14">
    <location>
        <begin position="36"/>
        <end position="54"/>
    </location>
</feature>
<evidence type="ECO:0000259" key="16">
    <source>
        <dbReference type="Pfam" id="PF13473"/>
    </source>
</evidence>
<feature type="transmembrane region" description="Helical" evidence="14">
    <location>
        <begin position="427"/>
        <end position="446"/>
    </location>
</feature>
<feature type="binding site" description="type 1 copper site" evidence="12">
    <location>
        <position position="711"/>
    </location>
    <ligand>
        <name>Cu cation</name>
        <dbReference type="ChEBI" id="CHEBI:23378"/>
        <label>1</label>
    </ligand>
</feature>
<evidence type="ECO:0000259" key="15">
    <source>
        <dbReference type="Pfam" id="PF07732"/>
    </source>
</evidence>
<dbReference type="EMBL" id="SDPM01000010">
    <property type="protein sequence ID" value="RXZ85400.1"/>
    <property type="molecule type" value="Genomic_DNA"/>
</dbReference>
<evidence type="ECO:0000313" key="17">
    <source>
        <dbReference type="EMBL" id="NYD66974.1"/>
    </source>
</evidence>
<reference evidence="19 20" key="1">
    <citation type="submission" date="2019-01" db="EMBL/GenBank/DDBJ databases">
        <title>Agromyces.</title>
        <authorList>
            <person name="Li J."/>
        </authorList>
    </citation>
    <scope>NUCLEOTIDE SEQUENCE [LARGE SCALE GENOMIC DNA]</scope>
    <source>
        <strain evidence="19 20">DSM 23870</strain>
    </source>
</reference>
<feature type="transmembrane region" description="Helical" evidence="14">
    <location>
        <begin position="235"/>
        <end position="253"/>
    </location>
</feature>
<evidence type="ECO:0000256" key="5">
    <source>
        <dbReference type="ARBA" id="ARBA00011882"/>
    </source>
</evidence>
<feature type="transmembrane region" description="Helical" evidence="14">
    <location>
        <begin position="7"/>
        <end position="30"/>
    </location>
</feature>
<dbReference type="InterPro" id="IPR008972">
    <property type="entry name" value="Cupredoxin"/>
</dbReference>
<comment type="catalytic activity">
    <reaction evidence="11">
        <text>nitric oxide + Fe(III)-[cytochrome c] + H2O = Fe(II)-[cytochrome c] + nitrite + 2 H(+)</text>
        <dbReference type="Rhea" id="RHEA:15233"/>
        <dbReference type="Rhea" id="RHEA-COMP:10350"/>
        <dbReference type="Rhea" id="RHEA-COMP:14399"/>
        <dbReference type="ChEBI" id="CHEBI:15377"/>
        <dbReference type="ChEBI" id="CHEBI:15378"/>
        <dbReference type="ChEBI" id="CHEBI:16301"/>
        <dbReference type="ChEBI" id="CHEBI:16480"/>
        <dbReference type="ChEBI" id="CHEBI:29033"/>
        <dbReference type="ChEBI" id="CHEBI:29034"/>
        <dbReference type="EC" id="1.7.2.1"/>
    </reaction>
</comment>
<comment type="similarity">
    <text evidence="3">Belongs to the multicopper oxidase family.</text>
</comment>
<comment type="cofactor">
    <cofactor evidence="2 12">
        <name>Cu(2+)</name>
        <dbReference type="ChEBI" id="CHEBI:29036"/>
    </cofactor>
</comment>
<dbReference type="Pfam" id="PF13473">
    <property type="entry name" value="Cupredoxin_1"/>
    <property type="match status" value="1"/>
</dbReference>
<evidence type="ECO:0000313" key="21">
    <source>
        <dbReference type="Proteomes" id="UP000581087"/>
    </source>
</evidence>
<dbReference type="GO" id="GO:0005507">
    <property type="term" value="F:copper ion binding"/>
    <property type="evidence" value="ECO:0007669"/>
    <property type="project" value="InterPro"/>
</dbReference>
<evidence type="ECO:0000256" key="7">
    <source>
        <dbReference type="ARBA" id="ARBA00022723"/>
    </source>
</evidence>
<feature type="domain" description="EfeO-type cupredoxin-like" evidence="16">
    <location>
        <begin position="452"/>
        <end position="527"/>
    </location>
</feature>
<feature type="transmembrane region" description="Helical" evidence="14">
    <location>
        <begin position="99"/>
        <end position="122"/>
    </location>
</feature>
<feature type="binding site" description="type 1 copper site" evidence="12">
    <location>
        <position position="676"/>
    </location>
    <ligand>
        <name>Cu cation</name>
        <dbReference type="ChEBI" id="CHEBI:23378"/>
        <label>1</label>
    </ligand>
</feature>
<name>A0A4Q2M8E3_9MICO</name>
<dbReference type="Pfam" id="PF07732">
    <property type="entry name" value="Cu-oxidase_3"/>
    <property type="match status" value="1"/>
</dbReference>
<keyword evidence="14" id="KW-0812">Transmembrane</keyword>
<dbReference type="EMBL" id="JACCBI010000001">
    <property type="protein sequence ID" value="NYD66974.1"/>
    <property type="molecule type" value="Genomic_DNA"/>
</dbReference>
<evidence type="ECO:0000256" key="1">
    <source>
        <dbReference type="ARBA" id="ARBA00001960"/>
    </source>
</evidence>
<feature type="binding site" description="type 1 copper site" evidence="12">
    <location>
        <position position="671"/>
    </location>
    <ligand>
        <name>Cu cation</name>
        <dbReference type="ChEBI" id="CHEBI:23378"/>
        <label>1</label>
    </ligand>
</feature>
<feature type="transmembrane region" description="Helical" evidence="14">
    <location>
        <begin position="209"/>
        <end position="229"/>
    </location>
</feature>
<keyword evidence="7 12" id="KW-0479">Metal-binding</keyword>
<feature type="binding site" description="type 1 copper site" evidence="12">
    <location>
        <position position="719"/>
    </location>
    <ligand>
        <name>Cu cation</name>
        <dbReference type="ChEBI" id="CHEBI:23378"/>
        <label>1</label>
    </ligand>
</feature>
<dbReference type="PANTHER" id="PTHR11709">
    <property type="entry name" value="MULTI-COPPER OXIDASE"/>
    <property type="match status" value="1"/>
</dbReference>
<dbReference type="PRINTS" id="PR00695">
    <property type="entry name" value="CUNO2RDTASE"/>
</dbReference>
<feature type="transmembrane region" description="Helical" evidence="14">
    <location>
        <begin position="369"/>
        <end position="391"/>
    </location>
</feature>
<evidence type="ECO:0000256" key="8">
    <source>
        <dbReference type="ARBA" id="ARBA00022737"/>
    </source>
</evidence>
<evidence type="ECO:0000256" key="12">
    <source>
        <dbReference type="PIRSR" id="PIRSR601287-1"/>
    </source>
</evidence>
<dbReference type="CDD" id="cd04208">
    <property type="entry name" value="CuRO_2_CuNIR"/>
    <property type="match status" value="1"/>
</dbReference>
<feature type="compositionally biased region" description="Low complexity" evidence="13">
    <location>
        <begin position="569"/>
        <end position="583"/>
    </location>
</feature>
<evidence type="ECO:0000256" key="6">
    <source>
        <dbReference type="ARBA" id="ARBA00017290"/>
    </source>
</evidence>
<feature type="binding site" description="type 1 copper site" evidence="12">
    <location>
        <position position="861"/>
    </location>
    <ligand>
        <name>Cu cation</name>
        <dbReference type="ChEBI" id="CHEBI:23378"/>
        <label>1</label>
    </ligand>
</feature>
<keyword evidence="20" id="KW-1185">Reference proteome</keyword>
<protein>
    <recommendedName>
        <fullName evidence="6">Copper-containing nitrite reductase</fullName>
        <ecNumber evidence="5">1.7.2.1</ecNumber>
    </recommendedName>
</protein>
<evidence type="ECO:0000256" key="2">
    <source>
        <dbReference type="ARBA" id="ARBA00001973"/>
    </source>
</evidence>
<dbReference type="OrthoDB" id="345021at2"/>
<dbReference type="Gene3D" id="2.60.40.420">
    <property type="entry name" value="Cupredoxins - blue copper proteins"/>
    <property type="match status" value="3"/>
</dbReference>
<dbReference type="Proteomes" id="UP000581087">
    <property type="component" value="Unassembled WGS sequence"/>
</dbReference>
<dbReference type="EMBL" id="SDPM01000011">
    <property type="protein sequence ID" value="RXZ85292.1"/>
    <property type="molecule type" value="Genomic_DNA"/>
</dbReference>
<keyword evidence="8" id="KW-0677">Repeat</keyword>
<comment type="cofactor">
    <cofactor evidence="1 12">
        <name>Cu(+)</name>
        <dbReference type="ChEBI" id="CHEBI:49552"/>
    </cofactor>
</comment>
<feature type="transmembrane region" description="Helical" evidence="14">
    <location>
        <begin position="265"/>
        <end position="284"/>
    </location>
</feature>
<evidence type="ECO:0000313" key="19">
    <source>
        <dbReference type="EMBL" id="RXZ85400.1"/>
    </source>
</evidence>
<evidence type="ECO:0000256" key="14">
    <source>
        <dbReference type="SAM" id="Phobius"/>
    </source>
</evidence>
<keyword evidence="14" id="KW-1133">Transmembrane helix</keyword>
<reference evidence="17 21" key="2">
    <citation type="submission" date="2020-07" db="EMBL/GenBank/DDBJ databases">
        <title>Sequencing the genomes of 1000 actinobacteria strains.</title>
        <authorList>
            <person name="Klenk H.-P."/>
        </authorList>
    </citation>
    <scope>NUCLEOTIDE SEQUENCE [LARGE SCALE GENOMIC DNA]</scope>
    <source>
        <strain evidence="17 21">DSM 23870</strain>
    </source>
</reference>
<evidence type="ECO:0000256" key="9">
    <source>
        <dbReference type="ARBA" id="ARBA00023002"/>
    </source>
</evidence>
<feature type="region of interest" description="Disordered" evidence="13">
    <location>
        <begin position="553"/>
        <end position="593"/>
    </location>
</feature>
<feature type="transmembrane region" description="Helical" evidence="14">
    <location>
        <begin position="304"/>
        <end position="325"/>
    </location>
</feature>
<evidence type="ECO:0000256" key="11">
    <source>
        <dbReference type="ARBA" id="ARBA00049340"/>
    </source>
</evidence>